<dbReference type="AlphaFoldDB" id="A0A162DGV8"/>
<dbReference type="OrthoDB" id="2887348at2"/>
<dbReference type="Proteomes" id="UP000075806">
    <property type="component" value="Unassembled WGS sequence"/>
</dbReference>
<feature type="chain" id="PRO_5007833258" description="MucB/RseB N-terminal domain-containing protein" evidence="2">
    <location>
        <begin position="22"/>
        <end position="289"/>
    </location>
</feature>
<dbReference type="RefSeq" id="WP_061949390.1">
    <property type="nucleotide sequence ID" value="NZ_LTAO01000023.1"/>
</dbReference>
<evidence type="ECO:0000256" key="1">
    <source>
        <dbReference type="SAM" id="MobiDB-lite"/>
    </source>
</evidence>
<dbReference type="EMBL" id="LTAO01000023">
    <property type="protein sequence ID" value="KYG29594.1"/>
    <property type="molecule type" value="Genomic_DNA"/>
</dbReference>
<name>A0A162DGV8_9BACI</name>
<feature type="signal peptide" evidence="2">
    <location>
        <begin position="1"/>
        <end position="21"/>
    </location>
</feature>
<dbReference type="STRING" id="519424.AZF04_08755"/>
<dbReference type="Gene3D" id="2.50.20.10">
    <property type="entry name" value="Lipoprotein localisation LolA/LolB/LppX"/>
    <property type="match status" value="1"/>
</dbReference>
<dbReference type="PROSITE" id="PS51257">
    <property type="entry name" value="PROKAR_LIPOPROTEIN"/>
    <property type="match status" value="1"/>
</dbReference>
<organism evidence="3 4">
    <name type="scientific">Alkalihalobacillus trypoxylicola</name>
    <dbReference type="NCBI Taxonomy" id="519424"/>
    <lineage>
        <taxon>Bacteria</taxon>
        <taxon>Bacillati</taxon>
        <taxon>Bacillota</taxon>
        <taxon>Bacilli</taxon>
        <taxon>Bacillales</taxon>
        <taxon>Bacillaceae</taxon>
        <taxon>Alkalihalobacillus</taxon>
    </lineage>
</organism>
<evidence type="ECO:0008006" key="5">
    <source>
        <dbReference type="Google" id="ProtNLM"/>
    </source>
</evidence>
<proteinExistence type="predicted"/>
<evidence type="ECO:0000256" key="2">
    <source>
        <dbReference type="SAM" id="SignalP"/>
    </source>
</evidence>
<protein>
    <recommendedName>
        <fullName evidence="5">MucB/RseB N-terminal domain-containing protein</fullName>
    </recommendedName>
</protein>
<gene>
    <name evidence="3" type="ORF">AZF04_08755</name>
</gene>
<accession>A0A162DGV8</accession>
<evidence type="ECO:0000313" key="4">
    <source>
        <dbReference type="Proteomes" id="UP000075806"/>
    </source>
</evidence>
<sequence length="289" mass="33656">MKKFTQFLAISSLMVVMVACGEDNGNNDDTVEAEETDEQVETEVNNDETEEAENDFLAVEDIVKAAMEAEANLQSAFRHNVMTMGIDADVDENITEEEEGVAQEEEILEYTYVHEDGSVSTRTERIVEGQPTEYTADDSEYSLQYTEGEDIAYRVEMFDVEGDPADIHPMNNQFEQYLENYDVVLEGEEEVNGYTTYHVSFTGEEEVLHYWFDQETYEVIRMENEDEQNPFRITLDVIEYEHNIDYDEAFFLLEDVMPEDIDIEERDTEEHLDEEMNDIIDELEEENEE</sequence>
<comment type="caution">
    <text evidence="3">The sequence shown here is derived from an EMBL/GenBank/DDBJ whole genome shotgun (WGS) entry which is preliminary data.</text>
</comment>
<keyword evidence="2" id="KW-0732">Signal</keyword>
<keyword evidence="4" id="KW-1185">Reference proteome</keyword>
<reference evidence="3" key="1">
    <citation type="submission" date="2016-02" db="EMBL/GenBank/DDBJ databases">
        <title>Genome sequence of Bacillus trypoxylicola KCTC 13244(T).</title>
        <authorList>
            <person name="Jeong H."/>
            <person name="Park S.-H."/>
            <person name="Choi S.-K."/>
        </authorList>
    </citation>
    <scope>NUCLEOTIDE SEQUENCE [LARGE SCALE GENOMIC DNA]</scope>
    <source>
        <strain evidence="3">KCTC 13244</strain>
    </source>
</reference>
<feature type="region of interest" description="Disordered" evidence="1">
    <location>
        <begin position="25"/>
        <end position="49"/>
    </location>
</feature>
<evidence type="ECO:0000313" key="3">
    <source>
        <dbReference type="EMBL" id="KYG29594.1"/>
    </source>
</evidence>